<proteinExistence type="inferred from homology"/>
<comment type="subunit">
    <text evidence="3">Interacts with FLNA and FLNB.</text>
</comment>
<feature type="compositionally biased region" description="Basic and acidic residues" evidence="6">
    <location>
        <begin position="58"/>
        <end position="78"/>
    </location>
</feature>
<dbReference type="AlphaFoldDB" id="A0A4D9ECU3"/>
<evidence type="ECO:0000256" key="4">
    <source>
        <dbReference type="ARBA" id="ARBA00022490"/>
    </source>
</evidence>
<evidence type="ECO:0000256" key="6">
    <source>
        <dbReference type="SAM" id="MobiDB-lite"/>
    </source>
</evidence>
<dbReference type="EMBL" id="QXTE01000117">
    <property type="protein sequence ID" value="TFK05313.1"/>
    <property type="molecule type" value="Genomic_DNA"/>
</dbReference>
<reference evidence="7 8" key="1">
    <citation type="submission" date="2019-04" db="EMBL/GenBank/DDBJ databases">
        <title>Draft genome of the big-headed turtle Platysternon megacephalum.</title>
        <authorList>
            <person name="Gong S."/>
        </authorList>
    </citation>
    <scope>NUCLEOTIDE SEQUENCE [LARGE SCALE GENOMIC DNA]</scope>
    <source>
        <strain evidence="7">DO16091913</strain>
        <tissue evidence="7">Muscle</tissue>
    </source>
</reference>
<accession>A0A4D9ECU3</accession>
<gene>
    <name evidence="7" type="ORF">DR999_PMT12098</name>
</gene>
<evidence type="ECO:0000256" key="1">
    <source>
        <dbReference type="ARBA" id="ARBA00004245"/>
    </source>
</evidence>
<evidence type="ECO:0000256" key="5">
    <source>
        <dbReference type="ARBA" id="ARBA00023212"/>
    </source>
</evidence>
<name>A0A4D9ECU3_9SAUR</name>
<evidence type="ECO:0000313" key="7">
    <source>
        <dbReference type="EMBL" id="TFK05313.1"/>
    </source>
</evidence>
<dbReference type="Pfam" id="PF15068">
    <property type="entry name" value="FAM101"/>
    <property type="match status" value="1"/>
</dbReference>
<feature type="region of interest" description="Disordered" evidence="6">
    <location>
        <begin position="18"/>
        <end position="120"/>
    </location>
</feature>
<dbReference type="GO" id="GO:0005856">
    <property type="term" value="C:cytoskeleton"/>
    <property type="evidence" value="ECO:0007669"/>
    <property type="project" value="UniProtKB-SubCell"/>
</dbReference>
<keyword evidence="8" id="KW-1185">Reference proteome</keyword>
<dbReference type="InterPro" id="IPR028215">
    <property type="entry name" value="Refilin"/>
</dbReference>
<evidence type="ECO:0000313" key="8">
    <source>
        <dbReference type="Proteomes" id="UP000297703"/>
    </source>
</evidence>
<comment type="subcellular location">
    <subcellularLocation>
        <location evidence="1">Cytoplasm</location>
        <location evidence="1">Cytoskeleton</location>
    </subcellularLocation>
</comment>
<comment type="caution">
    <text evidence="7">The sequence shown here is derived from an EMBL/GenBank/DDBJ whole genome shotgun (WGS) entry which is preliminary data.</text>
</comment>
<keyword evidence="5" id="KW-0206">Cytoskeleton</keyword>
<reference evidence="7 8" key="2">
    <citation type="submission" date="2019-04" db="EMBL/GenBank/DDBJ databases">
        <title>The genome sequence of big-headed turtle.</title>
        <authorList>
            <person name="Gong S."/>
        </authorList>
    </citation>
    <scope>NUCLEOTIDE SEQUENCE [LARGE SCALE GENOMIC DNA]</scope>
    <source>
        <strain evidence="7">DO16091913</strain>
        <tissue evidence="7">Muscle</tissue>
    </source>
</reference>
<keyword evidence="4" id="KW-0963">Cytoplasm</keyword>
<protein>
    <submittedName>
        <fullName evidence="7">Ankyrin repeat domain 55</fullName>
    </submittedName>
</protein>
<sequence length="120" mass="12944">MVDTLVLPTGPELLYRKQHSKQVLDSPDSNLPPSPGYWPPALRALCHPGCPSRTPQAKHPDDSLISLNRKEAQEEDTRLTSGSPDMEVTEVLTGPAESSPGEAIGRSPGKGPESSSRHRL</sequence>
<evidence type="ECO:0000256" key="2">
    <source>
        <dbReference type="ARBA" id="ARBA00009886"/>
    </source>
</evidence>
<dbReference type="GO" id="GO:0061181">
    <property type="term" value="P:regulation of chondrocyte development"/>
    <property type="evidence" value="ECO:0007669"/>
    <property type="project" value="InterPro"/>
</dbReference>
<organism evidence="7 8">
    <name type="scientific">Platysternon megacephalum</name>
    <name type="common">big-headed turtle</name>
    <dbReference type="NCBI Taxonomy" id="55544"/>
    <lineage>
        <taxon>Eukaryota</taxon>
        <taxon>Metazoa</taxon>
        <taxon>Chordata</taxon>
        <taxon>Craniata</taxon>
        <taxon>Vertebrata</taxon>
        <taxon>Euteleostomi</taxon>
        <taxon>Archelosauria</taxon>
        <taxon>Testudinata</taxon>
        <taxon>Testudines</taxon>
        <taxon>Cryptodira</taxon>
        <taxon>Durocryptodira</taxon>
        <taxon>Testudinoidea</taxon>
        <taxon>Platysternidae</taxon>
        <taxon>Platysternon</taxon>
    </lineage>
</organism>
<evidence type="ECO:0000256" key="3">
    <source>
        <dbReference type="ARBA" id="ARBA00011189"/>
    </source>
</evidence>
<comment type="similarity">
    <text evidence="2">Belongs to the Refilin family.</text>
</comment>
<dbReference type="Proteomes" id="UP000297703">
    <property type="component" value="Unassembled WGS sequence"/>
</dbReference>
<dbReference type="GO" id="GO:0031005">
    <property type="term" value="F:filamin binding"/>
    <property type="evidence" value="ECO:0007669"/>
    <property type="project" value="InterPro"/>
</dbReference>
<dbReference type="GO" id="GO:0061572">
    <property type="term" value="P:actin filament bundle organization"/>
    <property type="evidence" value="ECO:0007669"/>
    <property type="project" value="InterPro"/>
</dbReference>